<comment type="miscellaneous">
    <text evidence="2">Reaction mechanism of ThiL seems to utilize a direct, inline transfer of the gamma-phosphate of ATP to TMP rather than a phosphorylated enzyme intermediate.</text>
</comment>
<dbReference type="EC" id="2.7.4.16" evidence="2"/>
<comment type="catalytic activity">
    <reaction evidence="2">
        <text>thiamine phosphate + ATP = thiamine diphosphate + ADP</text>
        <dbReference type="Rhea" id="RHEA:15913"/>
        <dbReference type="ChEBI" id="CHEBI:30616"/>
        <dbReference type="ChEBI" id="CHEBI:37575"/>
        <dbReference type="ChEBI" id="CHEBI:58937"/>
        <dbReference type="ChEBI" id="CHEBI:456216"/>
        <dbReference type="EC" id="2.7.4.16"/>
    </reaction>
</comment>
<keyword evidence="2" id="KW-0547">Nucleotide-binding</keyword>
<organism evidence="5">
    <name type="scientific">Candidatus Caldatribacterium californiense</name>
    <dbReference type="NCBI Taxonomy" id="1454726"/>
    <lineage>
        <taxon>Bacteria</taxon>
        <taxon>Pseudomonadati</taxon>
        <taxon>Atribacterota</taxon>
        <taxon>Atribacteria</taxon>
        <taxon>Atribacterales</taxon>
        <taxon>Candidatus Caldatribacteriaceae</taxon>
        <taxon>Candidatus Caldatribacterium</taxon>
    </lineage>
</organism>
<dbReference type="GO" id="GO:0000287">
    <property type="term" value="F:magnesium ion binding"/>
    <property type="evidence" value="ECO:0007669"/>
    <property type="project" value="UniProtKB-UniRule"/>
</dbReference>
<comment type="function">
    <text evidence="2">Catalyzes the ATP-dependent phosphorylation of thiamine-monophosphate (TMP) to form thiamine-pyrophosphate (TPP), the active form of vitamin B1.</text>
</comment>
<dbReference type="Gene3D" id="3.30.1330.10">
    <property type="entry name" value="PurM-like, N-terminal domain"/>
    <property type="match status" value="1"/>
</dbReference>
<dbReference type="AlphaFoldDB" id="A0A7V3YK59"/>
<feature type="domain" description="PurM-like N-terminal" evidence="3">
    <location>
        <begin position="28"/>
        <end position="142"/>
    </location>
</feature>
<feature type="binding site" evidence="2">
    <location>
        <position position="30"/>
    </location>
    <ligand>
        <name>Mg(2+)</name>
        <dbReference type="ChEBI" id="CHEBI:18420"/>
        <label>4</label>
    </ligand>
</feature>
<dbReference type="SUPFAM" id="SSF55326">
    <property type="entry name" value="PurM N-terminal domain-like"/>
    <property type="match status" value="1"/>
</dbReference>
<gene>
    <name evidence="2 5" type="primary">thiL</name>
    <name evidence="5" type="ORF">ENU96_00425</name>
</gene>
<feature type="binding site" evidence="2">
    <location>
        <position position="326"/>
    </location>
    <ligand>
        <name>substrate</name>
    </ligand>
</feature>
<dbReference type="UniPathway" id="UPA00060">
    <property type="reaction ID" value="UER00142"/>
</dbReference>
<comment type="pathway">
    <text evidence="2">Cofactor biosynthesis; thiamine diphosphate biosynthesis; thiamine diphosphate from thiamine phosphate: step 1/1.</text>
</comment>
<comment type="caution">
    <text evidence="5">The sequence shown here is derived from an EMBL/GenBank/DDBJ whole genome shotgun (WGS) entry which is preliminary data.</text>
</comment>
<evidence type="ECO:0000259" key="4">
    <source>
        <dbReference type="Pfam" id="PF02769"/>
    </source>
</evidence>
<evidence type="ECO:0000313" key="5">
    <source>
        <dbReference type="EMBL" id="HGI74138.1"/>
    </source>
</evidence>
<feature type="binding site" evidence="2">
    <location>
        <position position="124"/>
    </location>
    <ligand>
        <name>Mg(2+)</name>
        <dbReference type="ChEBI" id="CHEBI:18420"/>
        <label>1</label>
    </ligand>
</feature>
<dbReference type="InterPro" id="IPR036921">
    <property type="entry name" value="PurM-like_N_sf"/>
</dbReference>
<feature type="binding site" evidence="2">
    <location>
        <position position="76"/>
    </location>
    <ligand>
        <name>Mg(2+)</name>
        <dbReference type="ChEBI" id="CHEBI:18420"/>
        <label>4</label>
    </ligand>
</feature>
<feature type="binding site" evidence="2">
    <location>
        <position position="218"/>
    </location>
    <ligand>
        <name>ATP</name>
        <dbReference type="ChEBI" id="CHEBI:30616"/>
    </ligand>
</feature>
<feature type="binding site" evidence="2">
    <location>
        <position position="76"/>
    </location>
    <ligand>
        <name>Mg(2+)</name>
        <dbReference type="ChEBI" id="CHEBI:18420"/>
        <label>2</label>
    </ligand>
</feature>
<feature type="binding site" evidence="2">
    <location>
        <position position="30"/>
    </location>
    <ligand>
        <name>Mg(2+)</name>
        <dbReference type="ChEBI" id="CHEBI:18420"/>
        <label>3</label>
    </ligand>
</feature>
<feature type="binding site" evidence="2">
    <location>
        <position position="219"/>
    </location>
    <ligand>
        <name>Mg(2+)</name>
        <dbReference type="ChEBI" id="CHEBI:18420"/>
        <label>5</label>
    </ligand>
</feature>
<comment type="similarity">
    <text evidence="2">Belongs to the thiamine-monophosphate kinase family.</text>
</comment>
<feature type="binding site" evidence="2">
    <location>
        <position position="54"/>
    </location>
    <ligand>
        <name>substrate</name>
    </ligand>
</feature>
<accession>A0A7V3YK59</accession>
<dbReference type="Pfam" id="PF00586">
    <property type="entry name" value="AIRS"/>
    <property type="match status" value="1"/>
</dbReference>
<feature type="domain" description="PurM-like C-terminal" evidence="4">
    <location>
        <begin position="155"/>
        <end position="312"/>
    </location>
</feature>
<feature type="binding site" evidence="2">
    <location>
        <position position="47"/>
    </location>
    <ligand>
        <name>Mg(2+)</name>
        <dbReference type="ChEBI" id="CHEBI:18420"/>
        <label>2</label>
    </ligand>
</feature>
<dbReference type="Gene3D" id="3.90.650.10">
    <property type="entry name" value="PurM-like C-terminal domain"/>
    <property type="match status" value="1"/>
</dbReference>
<dbReference type="EMBL" id="DTEN01000018">
    <property type="protein sequence ID" value="HGI74138.1"/>
    <property type="molecule type" value="Genomic_DNA"/>
</dbReference>
<sequence>MELRDLGEFGLIARIRSVFSSTVPLGIGDDCAVLPGREGFWFLATVDSQVEDVHFRVSLIPPFFIGRRLLVANLSDIAAMGGIPRYALLSFALREDVSFVWLNEVLQGVQEEASRHGVEVVGGNLARTDGPAVLDLVLLGEVERDRPLLLRGNARPGDWIFVTGYPGEAKAGLILAERKTLKEQYRGLWQRFFAASPRLDVGRFLGALGERVALIDVSDGLLQDLGHILEESHVGAILYEDALPVSPLLAQFCEEEGCDPREFVLGGGEDFELLFTVPPHRGEEIQEEIPQRFGLPVHRVGEVVQGEGVYLRKKDNILVPLVPQGFNHFIRKE</sequence>
<proteinExistence type="inferred from homology"/>
<keyword evidence="2 5" id="KW-0808">Transferase</keyword>
<dbReference type="Pfam" id="PF02769">
    <property type="entry name" value="AIRS_C"/>
    <property type="match status" value="1"/>
</dbReference>
<feature type="binding site" evidence="2">
    <location>
        <position position="76"/>
    </location>
    <ligand>
        <name>Mg(2+)</name>
        <dbReference type="ChEBI" id="CHEBI:18420"/>
        <label>3</label>
    </ligand>
</feature>
<dbReference type="CDD" id="cd02194">
    <property type="entry name" value="ThiL"/>
    <property type="match status" value="1"/>
</dbReference>
<keyword evidence="2 5" id="KW-0418">Kinase</keyword>
<dbReference type="PIRSF" id="PIRSF005303">
    <property type="entry name" value="Thiam_monoph_kin"/>
    <property type="match status" value="1"/>
</dbReference>
<feature type="binding site" evidence="2">
    <location>
        <position position="45"/>
    </location>
    <ligand>
        <name>Mg(2+)</name>
        <dbReference type="ChEBI" id="CHEBI:18420"/>
        <label>4</label>
    </ligand>
</feature>
<name>A0A7V3YK59_9BACT</name>
<feature type="binding site" evidence="2">
    <location>
        <position position="216"/>
    </location>
    <ligand>
        <name>Mg(2+)</name>
        <dbReference type="ChEBI" id="CHEBI:18420"/>
        <label>3</label>
    </ligand>
</feature>
<dbReference type="InterPro" id="IPR010918">
    <property type="entry name" value="PurM-like_C_dom"/>
</dbReference>
<dbReference type="InterPro" id="IPR006283">
    <property type="entry name" value="ThiL-like"/>
</dbReference>
<keyword evidence="2" id="KW-0067">ATP-binding</keyword>
<dbReference type="PANTHER" id="PTHR30270:SF0">
    <property type="entry name" value="THIAMINE-MONOPHOSPHATE KINASE"/>
    <property type="match status" value="1"/>
</dbReference>
<keyword evidence="2" id="KW-0460">Magnesium</keyword>
<dbReference type="GO" id="GO:0009030">
    <property type="term" value="F:thiamine-phosphate kinase activity"/>
    <property type="evidence" value="ECO:0007669"/>
    <property type="project" value="UniProtKB-UniRule"/>
</dbReference>
<dbReference type="SUPFAM" id="SSF56042">
    <property type="entry name" value="PurM C-terminal domain-like"/>
    <property type="match status" value="1"/>
</dbReference>
<evidence type="ECO:0000256" key="1">
    <source>
        <dbReference type="ARBA" id="ARBA00022977"/>
    </source>
</evidence>
<evidence type="ECO:0000256" key="2">
    <source>
        <dbReference type="HAMAP-Rule" id="MF_02128"/>
    </source>
</evidence>
<feature type="binding site" evidence="2">
    <location>
        <position position="269"/>
    </location>
    <ligand>
        <name>substrate</name>
    </ligand>
</feature>
<dbReference type="NCBIfam" id="TIGR01379">
    <property type="entry name" value="thiL"/>
    <property type="match status" value="1"/>
</dbReference>
<feature type="binding site" evidence="2">
    <location>
        <begin position="123"/>
        <end position="124"/>
    </location>
    <ligand>
        <name>ATP</name>
        <dbReference type="ChEBI" id="CHEBI:30616"/>
    </ligand>
</feature>
<dbReference type="GO" id="GO:0009228">
    <property type="term" value="P:thiamine biosynthetic process"/>
    <property type="evidence" value="ECO:0007669"/>
    <property type="project" value="UniProtKB-KW"/>
</dbReference>
<keyword evidence="1 2" id="KW-0784">Thiamine biosynthesis</keyword>
<comment type="caution">
    <text evidence="2">Lacks conserved residue(s) required for the propagation of feature annotation.</text>
</comment>
<protein>
    <recommendedName>
        <fullName evidence="2">Thiamine-monophosphate kinase</fullName>
        <shortName evidence="2">TMP kinase</shortName>
        <shortName evidence="2">Thiamine-phosphate kinase</shortName>
        <ecNumber evidence="2">2.7.4.16</ecNumber>
    </recommendedName>
</protein>
<evidence type="ECO:0000259" key="3">
    <source>
        <dbReference type="Pfam" id="PF00586"/>
    </source>
</evidence>
<dbReference type="HAMAP" id="MF_02128">
    <property type="entry name" value="TMP_kinase"/>
    <property type="match status" value="1"/>
</dbReference>
<dbReference type="InterPro" id="IPR036676">
    <property type="entry name" value="PurM-like_C_sf"/>
</dbReference>
<keyword evidence="2" id="KW-0479">Metal-binding</keyword>
<feature type="binding site" evidence="2">
    <location>
        <position position="47"/>
    </location>
    <ligand>
        <name>Mg(2+)</name>
        <dbReference type="ChEBI" id="CHEBI:18420"/>
        <label>1</label>
    </ligand>
</feature>
<dbReference type="InterPro" id="IPR016188">
    <property type="entry name" value="PurM-like_N"/>
</dbReference>
<dbReference type="GO" id="GO:0009229">
    <property type="term" value="P:thiamine diphosphate biosynthetic process"/>
    <property type="evidence" value="ECO:0007669"/>
    <property type="project" value="UniProtKB-UniRule"/>
</dbReference>
<reference evidence="5" key="1">
    <citation type="journal article" date="2020" name="mSystems">
        <title>Genome- and Community-Level Interaction Insights into Carbon Utilization and Element Cycling Functions of Hydrothermarchaeota in Hydrothermal Sediment.</title>
        <authorList>
            <person name="Zhou Z."/>
            <person name="Liu Y."/>
            <person name="Xu W."/>
            <person name="Pan J."/>
            <person name="Luo Z.H."/>
            <person name="Li M."/>
        </authorList>
    </citation>
    <scope>NUCLEOTIDE SEQUENCE [LARGE SCALE GENOMIC DNA]</scope>
    <source>
        <strain evidence="5">SpSt-716</strain>
    </source>
</reference>
<dbReference type="PANTHER" id="PTHR30270">
    <property type="entry name" value="THIAMINE-MONOPHOSPHATE KINASE"/>
    <property type="match status" value="1"/>
</dbReference>
<dbReference type="GO" id="GO:0005524">
    <property type="term" value="F:ATP binding"/>
    <property type="evidence" value="ECO:0007669"/>
    <property type="project" value="UniProtKB-UniRule"/>
</dbReference>